<dbReference type="SUPFAM" id="SSF53335">
    <property type="entry name" value="S-adenosyl-L-methionine-dependent methyltransferases"/>
    <property type="match status" value="1"/>
</dbReference>
<reference evidence="2" key="1">
    <citation type="submission" date="2020-06" db="EMBL/GenBank/DDBJ databases">
        <title>Unique genomic features of the anaerobic methanotrophic archaea.</title>
        <authorList>
            <person name="Chadwick G.L."/>
            <person name="Skennerton C.T."/>
            <person name="Laso-Perez R."/>
            <person name="Leu A.O."/>
            <person name="Speth D.R."/>
            <person name="Yu H."/>
            <person name="Morgan-Lang C."/>
            <person name="Hatzenpichler R."/>
            <person name="Goudeau D."/>
            <person name="Malmstrom R."/>
            <person name="Brazelton W.J."/>
            <person name="Woyke T."/>
            <person name="Hallam S.J."/>
            <person name="Tyson G.W."/>
            <person name="Wegener G."/>
            <person name="Boetius A."/>
            <person name="Orphan V."/>
        </authorList>
    </citation>
    <scope>NUCLEOTIDE SEQUENCE</scope>
</reference>
<dbReference type="CDD" id="cd02440">
    <property type="entry name" value="AdoMet_MTases"/>
    <property type="match status" value="1"/>
</dbReference>
<dbReference type="EMBL" id="MT631357">
    <property type="protein sequence ID" value="QNO48648.1"/>
    <property type="molecule type" value="Genomic_DNA"/>
</dbReference>
<dbReference type="AlphaFoldDB" id="A0A7G9YKW4"/>
<proteinExistence type="predicted"/>
<dbReference type="InterPro" id="IPR029063">
    <property type="entry name" value="SAM-dependent_MTases_sf"/>
</dbReference>
<gene>
    <name evidence="1" type="ORF">DFIJPJLC_00002</name>
    <name evidence="2" type="ORF">LENKHJGJ_00019</name>
</gene>
<organism evidence="2">
    <name type="scientific">Candidatus Methanogaster sp. ANME-2c ERB4</name>
    <dbReference type="NCBI Taxonomy" id="2759911"/>
    <lineage>
        <taxon>Archaea</taxon>
        <taxon>Methanobacteriati</taxon>
        <taxon>Methanobacteriota</taxon>
        <taxon>Stenosarchaea group</taxon>
        <taxon>Methanomicrobia</taxon>
        <taxon>Methanosarcinales</taxon>
        <taxon>ANME-2 cluster</taxon>
        <taxon>Candidatus Methanogasteraceae</taxon>
        <taxon>Candidatus Methanogaster</taxon>
    </lineage>
</organism>
<dbReference type="Gene3D" id="3.40.50.150">
    <property type="entry name" value="Vaccinia Virus protein VP39"/>
    <property type="match status" value="1"/>
</dbReference>
<evidence type="ECO:0008006" key="3">
    <source>
        <dbReference type="Google" id="ProtNLM"/>
    </source>
</evidence>
<evidence type="ECO:0000313" key="1">
    <source>
        <dbReference type="EMBL" id="QNO48059.1"/>
    </source>
</evidence>
<name>A0A7G9YKW4_9EURY</name>
<sequence length="344" mass="38080">MRLHDLLNLDAAEPIFLAENSFSDLRRTPTTEEYLQEFERIGDMSSARPVQLVDNGATIAFALYLRSQGIDHWLVLTNIISKDERFAERVRTIAGNGCEVIEIDFSELRSAVIEYYSIFLANQWLCESCAREELPYLDIGTFASVHELLHGGLEDVPGVLDGPDGQDGRGVPDAQNERDERLLHLLRRSLPDLPDADADVLEICCGAGGATGVLHSLGCDPICIDYDKCDICDGLRSGALHESRSIVLDATELSMFFGREFDCVTGFMIGPIQPFNKDIWATILRESTKVVRTGSTLIFTFYAACELEFAAEVFGCCGVSGRGFENLPDLPDIGYDRWAYIGSV</sequence>
<dbReference type="EMBL" id="MT631297">
    <property type="protein sequence ID" value="QNO48059.1"/>
    <property type="molecule type" value="Genomic_DNA"/>
</dbReference>
<accession>A0A7G9YKW4</accession>
<evidence type="ECO:0000313" key="2">
    <source>
        <dbReference type="EMBL" id="QNO48648.1"/>
    </source>
</evidence>
<protein>
    <recommendedName>
        <fullName evidence="3">Methyltransferase domain-containing protein</fullName>
    </recommendedName>
</protein>